<evidence type="ECO:0000256" key="8">
    <source>
        <dbReference type="SAM" id="MobiDB-lite"/>
    </source>
</evidence>
<comment type="pathway">
    <text evidence="2">Secondary metabolite biosynthesis.</text>
</comment>
<protein>
    <recommendedName>
        <fullName evidence="10">Wax synthase domain-containing protein</fullName>
    </recommendedName>
</protein>
<evidence type="ECO:0000313" key="12">
    <source>
        <dbReference type="Proteomes" id="UP001164743"/>
    </source>
</evidence>
<evidence type="ECO:0000256" key="2">
    <source>
        <dbReference type="ARBA" id="ARBA00005179"/>
    </source>
</evidence>
<dbReference type="GeneID" id="77810620"/>
<keyword evidence="12" id="KW-1185">Reference proteome</keyword>
<feature type="region of interest" description="Disordered" evidence="8">
    <location>
        <begin position="117"/>
        <end position="136"/>
    </location>
</feature>
<feature type="transmembrane region" description="Helical" evidence="9">
    <location>
        <begin position="20"/>
        <end position="40"/>
    </location>
</feature>
<dbReference type="Pfam" id="PF13813">
    <property type="entry name" value="MBOAT_2"/>
    <property type="match status" value="1"/>
</dbReference>
<keyword evidence="6 9" id="KW-1133">Transmembrane helix</keyword>
<evidence type="ECO:0000256" key="6">
    <source>
        <dbReference type="ARBA" id="ARBA00022989"/>
    </source>
</evidence>
<dbReference type="Proteomes" id="UP001164743">
    <property type="component" value="Chromosome 5A"/>
</dbReference>
<keyword evidence="7 9" id="KW-0472">Membrane</keyword>
<comment type="subcellular location">
    <subcellularLocation>
        <location evidence="1">Membrane</location>
        <topology evidence="1">Multi-pass membrane protein</topology>
    </subcellularLocation>
</comment>
<feature type="transmembrane region" description="Helical" evidence="9">
    <location>
        <begin position="247"/>
        <end position="269"/>
    </location>
</feature>
<dbReference type="PANTHER" id="PTHR31595:SF57">
    <property type="entry name" value="OS04G0481900 PROTEIN"/>
    <property type="match status" value="1"/>
</dbReference>
<sequence length="460" mass="52405">MATSWTDNDLFATNEFRRMLPGYLFLVPLLTQTFLMNPCYEKSPNAKLARLALMPITIYLTLTRVSLRLFYPLNVFFHWNFSSVSFPTFHAVCLAIQYGLFQGPVFASKEEMIKAGNYRGDPDDEKSGKNKPDFQPNMNPSFLERVKFTIWILFSPRGLETSWAPSLEVVPRGPKMGIGLFFFYILAKTIVCHIMMTTLWMIGVECAQHPNGAYGVLADWMPWLPHLQVLKKYPQLDYLSPAPFGGAAWFAIDTLGGILTLLEVILYLVGPYILPKDLAPGKFDSTLYPPLFNDLHMRESLIAFWSRGWHAIFRRNIIFCGWNPMEYLFSGFGKDTAKTAGMMGGMIFSGIFHEYLIAAVSEIDWKFPTVLMFTLCGAGMVAEVQFKRRTGRLVKGLLGRWWLVLVIGAYGKHMVESWMARGLGRSDMPPPRLWTWPRFLVPFSGLLPERWIARIAALAP</sequence>
<feature type="transmembrane region" description="Helical" evidence="9">
    <location>
        <begin position="52"/>
        <end position="71"/>
    </location>
</feature>
<name>A0ABY7CK96_9BASI</name>
<evidence type="ECO:0000259" key="10">
    <source>
        <dbReference type="Pfam" id="PF13813"/>
    </source>
</evidence>
<feature type="transmembrane region" description="Helical" evidence="9">
    <location>
        <begin position="77"/>
        <end position="101"/>
    </location>
</feature>
<feature type="transmembrane region" description="Helical" evidence="9">
    <location>
        <begin position="181"/>
        <end position="202"/>
    </location>
</feature>
<evidence type="ECO:0000256" key="5">
    <source>
        <dbReference type="ARBA" id="ARBA00022692"/>
    </source>
</evidence>
<dbReference type="PANTHER" id="PTHR31595">
    <property type="entry name" value="LONG-CHAIN-ALCOHOL O-FATTY-ACYLTRANSFERASE 3-RELATED"/>
    <property type="match status" value="1"/>
</dbReference>
<dbReference type="InterPro" id="IPR044851">
    <property type="entry name" value="Wax_synthase"/>
</dbReference>
<comment type="similarity">
    <text evidence="3">Belongs to the wax synthase family.</text>
</comment>
<proteinExistence type="inferred from homology"/>
<evidence type="ECO:0000256" key="4">
    <source>
        <dbReference type="ARBA" id="ARBA00022679"/>
    </source>
</evidence>
<gene>
    <name evidence="11" type="ORF">PtA15_5A913</name>
</gene>
<evidence type="ECO:0000256" key="7">
    <source>
        <dbReference type="ARBA" id="ARBA00023136"/>
    </source>
</evidence>
<organism evidence="11 12">
    <name type="scientific">Puccinia triticina</name>
    <dbReference type="NCBI Taxonomy" id="208348"/>
    <lineage>
        <taxon>Eukaryota</taxon>
        <taxon>Fungi</taxon>
        <taxon>Dikarya</taxon>
        <taxon>Basidiomycota</taxon>
        <taxon>Pucciniomycotina</taxon>
        <taxon>Pucciniomycetes</taxon>
        <taxon>Pucciniales</taxon>
        <taxon>Pucciniaceae</taxon>
        <taxon>Puccinia</taxon>
    </lineage>
</organism>
<dbReference type="InterPro" id="IPR032805">
    <property type="entry name" value="Wax_synthase_dom"/>
</dbReference>
<keyword evidence="5 9" id="KW-0812">Transmembrane</keyword>
<dbReference type="RefSeq" id="XP_053020893.1">
    <property type="nucleotide sequence ID" value="XM_053169725.1"/>
</dbReference>
<keyword evidence="4" id="KW-0808">Transferase</keyword>
<feature type="domain" description="Wax synthase" evidence="10">
    <location>
        <begin position="288"/>
        <end position="373"/>
    </location>
</feature>
<evidence type="ECO:0000256" key="3">
    <source>
        <dbReference type="ARBA" id="ARBA00007282"/>
    </source>
</evidence>
<reference evidence="11" key="1">
    <citation type="submission" date="2022-10" db="EMBL/GenBank/DDBJ databases">
        <title>Puccinia triticina Genome sequencing and assembly.</title>
        <authorList>
            <person name="Li C."/>
        </authorList>
    </citation>
    <scope>NUCLEOTIDE SEQUENCE</scope>
    <source>
        <strain evidence="11">Pt15</strain>
    </source>
</reference>
<accession>A0ABY7CK96</accession>
<evidence type="ECO:0000256" key="1">
    <source>
        <dbReference type="ARBA" id="ARBA00004141"/>
    </source>
</evidence>
<evidence type="ECO:0000256" key="9">
    <source>
        <dbReference type="SAM" id="Phobius"/>
    </source>
</evidence>
<evidence type="ECO:0000313" key="11">
    <source>
        <dbReference type="EMBL" id="WAQ85338.1"/>
    </source>
</evidence>
<dbReference type="EMBL" id="CP110425">
    <property type="protein sequence ID" value="WAQ85338.1"/>
    <property type="molecule type" value="Genomic_DNA"/>
</dbReference>